<dbReference type="AlphaFoldDB" id="C7MLK6"/>
<organism evidence="1 2">
    <name type="scientific">Cryptobacterium curtum (strain ATCC 700683 / DSM 15641 / CCUG 43107 / 12-3)</name>
    <dbReference type="NCBI Taxonomy" id="469378"/>
    <lineage>
        <taxon>Bacteria</taxon>
        <taxon>Bacillati</taxon>
        <taxon>Actinomycetota</taxon>
        <taxon>Coriobacteriia</taxon>
        <taxon>Eggerthellales</taxon>
        <taxon>Eggerthellaceae</taxon>
        <taxon>Cryptobacterium</taxon>
    </lineage>
</organism>
<sequence length="86" mass="9442">MGDIIELVLTLLWGGGKVFWAAAFLPASENSTVRARGKMKKYSFVGAVCSSVAWHHFQYRVGWSLLICQLLGGLISQRGQSLPSPF</sequence>
<accession>C7MLK6</accession>
<dbReference type="KEGG" id="ccu:Ccur_00790"/>
<dbReference type="STRING" id="469378.Ccur_00790"/>
<protein>
    <submittedName>
        <fullName evidence="1">Uncharacterized protein</fullName>
    </submittedName>
</protein>
<evidence type="ECO:0000313" key="1">
    <source>
        <dbReference type="EMBL" id="ACU93812.1"/>
    </source>
</evidence>
<dbReference type="HOGENOM" id="CLU_2492619_0_0_11"/>
<dbReference type="Proteomes" id="UP000000954">
    <property type="component" value="Chromosome"/>
</dbReference>
<gene>
    <name evidence="1" type="ordered locus">Ccur_00790</name>
</gene>
<proteinExistence type="predicted"/>
<dbReference type="EMBL" id="CP001682">
    <property type="protein sequence ID" value="ACU93812.1"/>
    <property type="molecule type" value="Genomic_DNA"/>
</dbReference>
<evidence type="ECO:0000313" key="2">
    <source>
        <dbReference type="Proteomes" id="UP000000954"/>
    </source>
</evidence>
<keyword evidence="2" id="KW-1185">Reference proteome</keyword>
<reference evidence="1 2" key="1">
    <citation type="journal article" date="2009" name="Stand. Genomic Sci.">
        <title>Complete genome sequence of Cryptobacterium curtum type strain (12-3).</title>
        <authorList>
            <person name="Mavrommatis K."/>
            <person name="Pukall R."/>
            <person name="Rohde C."/>
            <person name="Chen F."/>
            <person name="Sims D."/>
            <person name="Brettin T."/>
            <person name="Kuske C."/>
            <person name="Detter J.C."/>
            <person name="Han C."/>
            <person name="Lapidus A."/>
            <person name="Copeland A."/>
            <person name="Glavina Del Rio T."/>
            <person name="Nolan M."/>
            <person name="Lucas S."/>
            <person name="Tice H."/>
            <person name="Cheng J.F."/>
            <person name="Bruce D."/>
            <person name="Goodwin L."/>
            <person name="Pitluck S."/>
            <person name="Ovchinnikova G."/>
            <person name="Pati A."/>
            <person name="Ivanova N."/>
            <person name="Chen A."/>
            <person name="Palaniappan K."/>
            <person name="Chain P."/>
            <person name="D'haeseleer P."/>
            <person name="Goker M."/>
            <person name="Bristow J."/>
            <person name="Eisen J.A."/>
            <person name="Markowitz V."/>
            <person name="Hugenholtz P."/>
            <person name="Rohde M."/>
            <person name="Klenk H.P."/>
            <person name="Kyrpides N.C."/>
        </authorList>
    </citation>
    <scope>NUCLEOTIDE SEQUENCE [LARGE SCALE GENOMIC DNA]</scope>
    <source>
        <strain evidence="2">ATCC 700683 / DSM 15641 / 12-3</strain>
    </source>
</reference>
<name>C7MLK6_CRYCD</name>